<dbReference type="PANTHER" id="PTHR46910:SF5">
    <property type="entry name" value="ZN(II)2CYS6 TRANSCRIPTION FACTOR (EUROFUNG)"/>
    <property type="match status" value="1"/>
</dbReference>
<proteinExistence type="predicted"/>
<evidence type="ECO:0000256" key="1">
    <source>
        <dbReference type="ARBA" id="ARBA00023015"/>
    </source>
</evidence>
<name>A0A5N6TM67_ASPAV</name>
<dbReference type="GO" id="GO:0000981">
    <property type="term" value="F:DNA-binding transcription factor activity, RNA polymerase II-specific"/>
    <property type="evidence" value="ECO:0007669"/>
    <property type="project" value="InterPro"/>
</dbReference>
<organism evidence="6 7">
    <name type="scientific">Aspergillus avenaceus</name>
    <dbReference type="NCBI Taxonomy" id="36643"/>
    <lineage>
        <taxon>Eukaryota</taxon>
        <taxon>Fungi</taxon>
        <taxon>Dikarya</taxon>
        <taxon>Ascomycota</taxon>
        <taxon>Pezizomycotina</taxon>
        <taxon>Eurotiomycetes</taxon>
        <taxon>Eurotiomycetidae</taxon>
        <taxon>Eurotiales</taxon>
        <taxon>Aspergillaceae</taxon>
        <taxon>Aspergillus</taxon>
        <taxon>Aspergillus subgen. Circumdati</taxon>
    </lineage>
</organism>
<keyword evidence="4" id="KW-0539">Nucleus</keyword>
<dbReference type="InterPro" id="IPR050987">
    <property type="entry name" value="AtrR-like"/>
</dbReference>
<dbReference type="EMBL" id="ML742208">
    <property type="protein sequence ID" value="KAE8147435.1"/>
    <property type="molecule type" value="Genomic_DNA"/>
</dbReference>
<keyword evidence="7" id="KW-1185">Reference proteome</keyword>
<dbReference type="CDD" id="cd12148">
    <property type="entry name" value="fungal_TF_MHR"/>
    <property type="match status" value="1"/>
</dbReference>
<evidence type="ECO:0000313" key="7">
    <source>
        <dbReference type="Proteomes" id="UP000325780"/>
    </source>
</evidence>
<dbReference type="Gene3D" id="4.10.240.10">
    <property type="entry name" value="Zn(2)-C6 fungal-type DNA-binding domain"/>
    <property type="match status" value="1"/>
</dbReference>
<dbReference type="GO" id="GO:0003677">
    <property type="term" value="F:DNA binding"/>
    <property type="evidence" value="ECO:0007669"/>
    <property type="project" value="UniProtKB-KW"/>
</dbReference>
<gene>
    <name evidence="6" type="ORF">BDV25DRAFT_169111</name>
</gene>
<evidence type="ECO:0000256" key="3">
    <source>
        <dbReference type="ARBA" id="ARBA00023163"/>
    </source>
</evidence>
<evidence type="ECO:0000256" key="2">
    <source>
        <dbReference type="ARBA" id="ARBA00023125"/>
    </source>
</evidence>
<dbReference type="OrthoDB" id="103819at2759"/>
<protein>
    <recommendedName>
        <fullName evidence="8">Transcription factor domain-containing protein</fullName>
    </recommendedName>
</protein>
<evidence type="ECO:0000256" key="4">
    <source>
        <dbReference type="ARBA" id="ARBA00023242"/>
    </source>
</evidence>
<keyword evidence="2" id="KW-0238">DNA-binding</keyword>
<dbReference type="GO" id="GO:0008270">
    <property type="term" value="F:zinc ion binding"/>
    <property type="evidence" value="ECO:0007669"/>
    <property type="project" value="InterPro"/>
</dbReference>
<reference evidence="6 7" key="1">
    <citation type="submission" date="2019-04" db="EMBL/GenBank/DDBJ databases">
        <title>Friends and foes A comparative genomics study of 23 Aspergillus species from section Flavi.</title>
        <authorList>
            <consortium name="DOE Joint Genome Institute"/>
            <person name="Kjaerbolling I."/>
            <person name="Vesth T."/>
            <person name="Frisvad J.C."/>
            <person name="Nybo J.L."/>
            <person name="Theobald S."/>
            <person name="Kildgaard S."/>
            <person name="Isbrandt T."/>
            <person name="Kuo A."/>
            <person name="Sato A."/>
            <person name="Lyhne E.K."/>
            <person name="Kogle M.E."/>
            <person name="Wiebenga A."/>
            <person name="Kun R.S."/>
            <person name="Lubbers R.J."/>
            <person name="Makela M.R."/>
            <person name="Barry K."/>
            <person name="Chovatia M."/>
            <person name="Clum A."/>
            <person name="Daum C."/>
            <person name="Haridas S."/>
            <person name="He G."/>
            <person name="LaButti K."/>
            <person name="Lipzen A."/>
            <person name="Mondo S."/>
            <person name="Riley R."/>
            <person name="Salamov A."/>
            <person name="Simmons B.A."/>
            <person name="Magnuson J.K."/>
            <person name="Henrissat B."/>
            <person name="Mortensen U.H."/>
            <person name="Larsen T.O."/>
            <person name="Devries R.P."/>
            <person name="Grigoriev I.V."/>
            <person name="Machida M."/>
            <person name="Baker S.E."/>
            <person name="Andersen M.R."/>
        </authorList>
    </citation>
    <scope>NUCLEOTIDE SEQUENCE [LARGE SCALE GENOMIC DNA]</scope>
    <source>
        <strain evidence="6 7">IBT 18842</strain>
    </source>
</reference>
<accession>A0A5N6TM67</accession>
<dbReference type="InterPro" id="IPR036864">
    <property type="entry name" value="Zn2-C6_fun-type_DNA-bd_sf"/>
</dbReference>
<evidence type="ECO:0000256" key="5">
    <source>
        <dbReference type="SAM" id="MobiDB-lite"/>
    </source>
</evidence>
<evidence type="ECO:0008006" key="8">
    <source>
        <dbReference type="Google" id="ProtNLM"/>
    </source>
</evidence>
<sequence length="648" mass="72704">MDSSVPGESIHAKRQRLAVVPKAIRCDRIIPCSNCRMAGIACEKVEPASGKRQRSEQATHLEDHIKALESRLQVVESRLKSSPLDLPQHTTPTESTNTPQDNHRVVPVSDLPIAVYEGESSFMRQSTHARDTAETIANSKNTSPGSDLHSAFHSLKSLLEPASQSARFLGTSSHNVAQVALPLPSDVIVTLLRRFQEKKPLFLCSYPVNDLTLLERLCQKVYFPTQAVSAGDVAAMHGILYFVMRESLSTDDNVCEQIDLKAHIAACKQSFEAGIERYDVHVVPSFENTIALTMGVLKAQDEANPLMGCHLISAAVRHCKILGYHRESTFKKDHDGYADHKRRLFWTLYVFDKKNDFDIDVRISAPSSDPAIRPWDEAFYWAIKLADIEGKIYNDLYSATALNVRSSIRVERILDLKNKIEECRRGRHEIEYSKVNEPNMYELASKTWDVLYYSALTSLLRPASIRANGCEIGPECYESARRNLRCHLECFPSYEKSDVCTVADYANWVLLYSSLTPVIVIFLHAIAETNIDDIQLLEAVVTTLKPTCGVSSASKRMYNICSNLCRVARELVESQGLYNGTHNERKNSLQLLNLTQAGHALFPETGQDSLNVDMMSYLTYPEARDMSDLLDSWDTGHLSTMDLFGASF</sequence>
<dbReference type="PANTHER" id="PTHR46910">
    <property type="entry name" value="TRANSCRIPTION FACTOR PDR1"/>
    <property type="match status" value="1"/>
</dbReference>
<keyword evidence="1" id="KW-0805">Transcription regulation</keyword>
<dbReference type="AlphaFoldDB" id="A0A5N6TM67"/>
<feature type="region of interest" description="Disordered" evidence="5">
    <location>
        <begin position="81"/>
        <end position="104"/>
    </location>
</feature>
<feature type="compositionally biased region" description="Polar residues" evidence="5">
    <location>
        <begin position="88"/>
        <end position="100"/>
    </location>
</feature>
<dbReference type="Proteomes" id="UP000325780">
    <property type="component" value="Unassembled WGS sequence"/>
</dbReference>
<evidence type="ECO:0000313" key="6">
    <source>
        <dbReference type="EMBL" id="KAE8147435.1"/>
    </source>
</evidence>
<keyword evidence="3" id="KW-0804">Transcription</keyword>